<dbReference type="GO" id="GO:0004553">
    <property type="term" value="F:hydrolase activity, hydrolyzing O-glycosyl compounds"/>
    <property type="evidence" value="ECO:0007669"/>
    <property type="project" value="InterPro"/>
</dbReference>
<dbReference type="InterPro" id="IPR013783">
    <property type="entry name" value="Ig-like_fold"/>
</dbReference>
<comment type="similarity">
    <text evidence="1">Belongs to the glycosyl hydrolase 2 family.</text>
</comment>
<dbReference type="EMBL" id="PUBV01000003">
    <property type="protein sequence ID" value="PWB09159.1"/>
    <property type="molecule type" value="Genomic_DNA"/>
</dbReference>
<proteinExistence type="inferred from homology"/>
<dbReference type="InterPro" id="IPR006102">
    <property type="entry name" value="Ig-like_GH2"/>
</dbReference>
<comment type="caution">
    <text evidence="8">The sequence shown here is derived from an EMBL/GenBank/DDBJ whole genome shotgun (WGS) entry which is preliminary data.</text>
</comment>
<evidence type="ECO:0000259" key="5">
    <source>
        <dbReference type="Pfam" id="PF02836"/>
    </source>
</evidence>
<dbReference type="Pfam" id="PF00703">
    <property type="entry name" value="Glyco_hydro_2"/>
    <property type="match status" value="1"/>
</dbReference>
<dbReference type="Pfam" id="PF16355">
    <property type="entry name" value="DUF4982"/>
    <property type="match status" value="1"/>
</dbReference>
<reference evidence="9" key="1">
    <citation type="submission" date="2018-02" db="EMBL/GenBank/DDBJ databases">
        <authorList>
            <person name="Clavel T."/>
            <person name="Strowig T."/>
        </authorList>
    </citation>
    <scope>NUCLEOTIDE SEQUENCE [LARGE SCALE GENOMIC DNA]</scope>
    <source>
        <strain evidence="9">DSM 100764</strain>
    </source>
</reference>
<evidence type="ECO:0000313" key="9">
    <source>
        <dbReference type="Proteomes" id="UP000244925"/>
    </source>
</evidence>
<evidence type="ECO:0000259" key="6">
    <source>
        <dbReference type="Pfam" id="PF02837"/>
    </source>
</evidence>
<dbReference type="InterPro" id="IPR006101">
    <property type="entry name" value="Glyco_hydro_2"/>
</dbReference>
<evidence type="ECO:0000256" key="2">
    <source>
        <dbReference type="ARBA" id="ARBA00022801"/>
    </source>
</evidence>
<keyword evidence="3" id="KW-0326">Glycosidase</keyword>
<dbReference type="Pfam" id="PF02836">
    <property type="entry name" value="Glyco_hydro_2_C"/>
    <property type="match status" value="1"/>
</dbReference>
<dbReference type="Proteomes" id="UP000244925">
    <property type="component" value="Unassembled WGS sequence"/>
</dbReference>
<dbReference type="InterPro" id="IPR051913">
    <property type="entry name" value="GH2_Domain-Containing"/>
</dbReference>
<keyword evidence="2" id="KW-0378">Hydrolase</keyword>
<sequence>MDGRTAARINDDWSFRFASQVSGRGIRVDLPHTWNAGDALSGNAAYQRTTGVYEKRLKYDPSWNGRRVILRFEGANQNVAVWVNSRLAGTHKGGYTAFAMDITDLLREDADNLLTVRVSNALDQDVMPLVGDFNMYGGLYRDVWLYTVDPLHVSLADYGSKGVYLTQKSVSRERGDVEAAVVVSNSGLEATSGKVKVTVADGSRIVASGEGRFDCQADSSVRVTVDLSIKNPHLWDGRKDPFMYEATAVVTDADGNVTDRVSEALGLRWFGVDADNGFMLNGRSYPLRGVCRHQDRAERGNALLPEHHREDAEIISEIGATGVRLAHYPQAEEFYGLMDRYGIVVWAEIPFVGPGGYLDRGYTASPEFHANGRQQLVEMIRQHYNHPSICFWGLFNELKTHGDNPTAYVGELNELAHAEDPTRLTTGASNIDASDPLSFTTDLIAWNKYYGWYGGSARDLGRWLDDTHKRHGDLRIAISEYGAGASIYHQQDSVKPGILSGMWHPENYQTEFHRQNWQAIAERPYVWGSFIWNMFDFGAAHRTEGDRYGINDKGLVSFDRKVKKDAFYFYRANWNDEIPTLYIAERRHDIRSSELTDVTVFASHPEVELRLNGRSLGKMTPQGLSTFVMKGVRLVPGVNVVEACAKDGSVDRVEWRLERQ</sequence>
<dbReference type="PANTHER" id="PTHR42732:SF1">
    <property type="entry name" value="BETA-MANNOSIDASE"/>
    <property type="match status" value="1"/>
</dbReference>
<evidence type="ECO:0000256" key="1">
    <source>
        <dbReference type="ARBA" id="ARBA00007401"/>
    </source>
</evidence>
<dbReference type="AlphaFoldDB" id="A0A2V1J1U2"/>
<dbReference type="InterPro" id="IPR008979">
    <property type="entry name" value="Galactose-bd-like_sf"/>
</dbReference>
<dbReference type="PANTHER" id="PTHR42732">
    <property type="entry name" value="BETA-GALACTOSIDASE"/>
    <property type="match status" value="1"/>
</dbReference>
<dbReference type="GO" id="GO:0005975">
    <property type="term" value="P:carbohydrate metabolic process"/>
    <property type="evidence" value="ECO:0007669"/>
    <property type="project" value="InterPro"/>
</dbReference>
<accession>A0A2V1J1U2</accession>
<feature type="domain" description="Glycoside hydrolase family 2 immunoglobulin-like beta-sandwich" evidence="4">
    <location>
        <begin position="163"/>
        <end position="268"/>
    </location>
</feature>
<gene>
    <name evidence="8" type="ORF">C5O25_02295</name>
</gene>
<organism evidence="8 9">
    <name type="scientific">Paramuribaculum intestinale</name>
    <dbReference type="NCBI Taxonomy" id="2094151"/>
    <lineage>
        <taxon>Bacteria</taxon>
        <taxon>Pseudomonadati</taxon>
        <taxon>Bacteroidota</taxon>
        <taxon>Bacteroidia</taxon>
        <taxon>Bacteroidales</taxon>
        <taxon>Muribaculaceae</taxon>
        <taxon>Paramuribaculum</taxon>
    </lineage>
</organism>
<feature type="domain" description="Glycoside hydrolase family 2 catalytic" evidence="5">
    <location>
        <begin position="275"/>
        <end position="568"/>
    </location>
</feature>
<evidence type="ECO:0000256" key="3">
    <source>
        <dbReference type="ARBA" id="ARBA00023295"/>
    </source>
</evidence>
<dbReference type="InterPro" id="IPR006104">
    <property type="entry name" value="Glyco_hydro_2_N"/>
</dbReference>
<dbReference type="InterPro" id="IPR006103">
    <property type="entry name" value="Glyco_hydro_2_cat"/>
</dbReference>
<evidence type="ECO:0000259" key="4">
    <source>
        <dbReference type="Pfam" id="PF00703"/>
    </source>
</evidence>
<dbReference type="SUPFAM" id="SSF49303">
    <property type="entry name" value="beta-Galactosidase/glucuronidase domain"/>
    <property type="match status" value="1"/>
</dbReference>
<dbReference type="PRINTS" id="PR00132">
    <property type="entry name" value="GLHYDRLASE2"/>
</dbReference>
<dbReference type="Gene3D" id="2.60.120.260">
    <property type="entry name" value="Galactose-binding domain-like"/>
    <property type="match status" value="1"/>
</dbReference>
<evidence type="ECO:0000313" key="8">
    <source>
        <dbReference type="EMBL" id="PWB09159.1"/>
    </source>
</evidence>
<evidence type="ECO:0000259" key="7">
    <source>
        <dbReference type="Pfam" id="PF16355"/>
    </source>
</evidence>
<name>A0A2V1J1U2_9BACT</name>
<dbReference type="Gene3D" id="3.20.20.80">
    <property type="entry name" value="Glycosidases"/>
    <property type="match status" value="1"/>
</dbReference>
<dbReference type="InterPro" id="IPR032311">
    <property type="entry name" value="DUF4982"/>
</dbReference>
<feature type="domain" description="Glycosyl hydrolases family 2 sugar binding" evidence="6">
    <location>
        <begin position="47"/>
        <end position="147"/>
    </location>
</feature>
<dbReference type="InterPro" id="IPR036156">
    <property type="entry name" value="Beta-gal/glucu_dom_sf"/>
</dbReference>
<protein>
    <submittedName>
        <fullName evidence="8">Beta-galactosidase</fullName>
    </submittedName>
</protein>
<dbReference type="SUPFAM" id="SSF51445">
    <property type="entry name" value="(Trans)glycosidases"/>
    <property type="match status" value="1"/>
</dbReference>
<dbReference type="InterPro" id="IPR017853">
    <property type="entry name" value="GH"/>
</dbReference>
<keyword evidence="9" id="KW-1185">Reference proteome</keyword>
<feature type="domain" description="DUF4982" evidence="7">
    <location>
        <begin position="595"/>
        <end position="623"/>
    </location>
</feature>
<dbReference type="Pfam" id="PF02837">
    <property type="entry name" value="Glyco_hydro_2_N"/>
    <property type="match status" value="1"/>
</dbReference>
<dbReference type="Gene3D" id="2.60.40.10">
    <property type="entry name" value="Immunoglobulins"/>
    <property type="match status" value="2"/>
</dbReference>
<dbReference type="SUPFAM" id="SSF49785">
    <property type="entry name" value="Galactose-binding domain-like"/>
    <property type="match status" value="1"/>
</dbReference>